<dbReference type="RefSeq" id="WP_307002376.1">
    <property type="nucleotide sequence ID" value="NZ_JAUTBK010000002.1"/>
</dbReference>
<comment type="catalytic activity">
    <reaction evidence="1">
        <text>[L-4-(L-arginin-2-N-yl)aspartate](n) + H2O = [L-4-(L-arginin-2-N-yl)aspartate](n-1) + L-4-(L-arginin-2-N-yl)aspartate</text>
        <dbReference type="Rhea" id="RHEA:12845"/>
        <dbReference type="Rhea" id="RHEA-COMP:13728"/>
        <dbReference type="Rhea" id="RHEA-COMP:13734"/>
        <dbReference type="ChEBI" id="CHEBI:15377"/>
        <dbReference type="ChEBI" id="CHEBI:137986"/>
        <dbReference type="ChEBI" id="CHEBI:137991"/>
        <dbReference type="EC" id="3.4.15.6"/>
    </reaction>
</comment>
<dbReference type="Pfam" id="PF03575">
    <property type="entry name" value="Peptidase_S51"/>
    <property type="match status" value="2"/>
</dbReference>
<dbReference type="Proteomes" id="UP001233360">
    <property type="component" value="Unassembled WGS sequence"/>
</dbReference>
<protein>
    <recommendedName>
        <fullName evidence="5">Cyanophycinase</fullName>
        <ecNumber evidence="4">3.4.15.6</ecNumber>
    </recommendedName>
</protein>
<evidence type="ECO:0000313" key="10">
    <source>
        <dbReference type="Proteomes" id="UP001233360"/>
    </source>
</evidence>
<accession>A0ABU0UTW1</accession>
<evidence type="ECO:0000256" key="7">
    <source>
        <dbReference type="ARBA" id="ARBA00022801"/>
    </source>
</evidence>
<sequence>MSITQERLSTMNHEPKLAIIGGRLEDNNADIYQMMHQLSKGKILVFPTASAEPEVVGPETVEIFRQWGFEVTLVPLSVENCATVAYDPHILQLLEEYGSVFFTGGNQIFIADALAPQGKATPLLEKLRSLHQQGGLIAGSSAGAAMMSSLMIVGGTSLEATSFGLVTDPDQAGLLLDQGLDFFKQGIVDQHFIKRGRFGRLLVALLNSKTRYGFGIDENTALFVMGDHAWVTGEYGVFIIDTDGIRIDDHQNIRNIQFSYLDDGDSIDLDTGMVHVAQDKVEVAEKDIVYRAPSCSVRNVFGAYTLYDLLSRLVLGDPAFYCFDSARAVEPIHQMMTIVELQRQISSQSLIAVRNNATRITALGFTASLKKEQMVDQKNIDTWQGATLSRNYGLSVGREARMILLGANPVRSSASSLMRTMAEICQGSVGIIACASASPRSDAYEYIRALESYGVNAEYFDITIDNIDQVNRDQDVLDRLQRMQTILITGGNQIRLIEALLMRSEVTPVLQVITAAWAVGKPIIAIGGAASAMSGFMVAGGSSWEALKYGIASDLGRRGLVLQEGLGLFGTAIIDQNLASSRRLGRLVVACAEEGVKYGLGICEDSGLIATNDNKTLEVIGDKGVVLIETNPRLVRSSSDEFISPEMKIHYAQPGDVIDLEKGMIHRKQTINLANNLLRELIIDLIYECRNDERNETWGETYLRGSITIEFTAHEDGSGTLTLASTMDRRG</sequence>
<dbReference type="CDD" id="cd03145">
    <property type="entry name" value="GAT1_cyanophycinase"/>
    <property type="match status" value="2"/>
</dbReference>
<dbReference type="InterPro" id="IPR029062">
    <property type="entry name" value="Class_I_gatase-like"/>
</dbReference>
<proteinExistence type="inferred from homology"/>
<evidence type="ECO:0000256" key="2">
    <source>
        <dbReference type="ARBA" id="ARBA00002039"/>
    </source>
</evidence>
<dbReference type="NCBIfam" id="TIGR02069">
    <property type="entry name" value="cyanophycinase"/>
    <property type="match status" value="1"/>
</dbReference>
<evidence type="ECO:0000256" key="6">
    <source>
        <dbReference type="ARBA" id="ARBA00022670"/>
    </source>
</evidence>
<dbReference type="SUPFAM" id="SSF52317">
    <property type="entry name" value="Class I glutamine amidotransferase-like"/>
    <property type="match status" value="2"/>
</dbReference>
<dbReference type="InterPro" id="IPR005320">
    <property type="entry name" value="Peptidase_S51"/>
</dbReference>
<evidence type="ECO:0000256" key="3">
    <source>
        <dbReference type="ARBA" id="ARBA00006534"/>
    </source>
</evidence>
<name>A0ABU0UTW1_ACIBI</name>
<organism evidence="9 10">
    <name type="scientific">Acinetobacter baylyi</name>
    <dbReference type="NCBI Taxonomy" id="202950"/>
    <lineage>
        <taxon>Bacteria</taxon>
        <taxon>Pseudomonadati</taxon>
        <taxon>Pseudomonadota</taxon>
        <taxon>Gammaproteobacteria</taxon>
        <taxon>Moraxellales</taxon>
        <taxon>Moraxellaceae</taxon>
        <taxon>Acinetobacter</taxon>
    </lineage>
</organism>
<keyword evidence="8" id="KW-0720">Serine protease</keyword>
<evidence type="ECO:0000256" key="5">
    <source>
        <dbReference type="ARBA" id="ARBA00015719"/>
    </source>
</evidence>
<dbReference type="EC" id="3.4.15.6" evidence="4"/>
<evidence type="ECO:0000313" key="9">
    <source>
        <dbReference type="EMBL" id="MDQ1207993.1"/>
    </source>
</evidence>
<dbReference type="EMBL" id="JAUTBK010000002">
    <property type="protein sequence ID" value="MDQ1207993.1"/>
    <property type="molecule type" value="Genomic_DNA"/>
</dbReference>
<evidence type="ECO:0000256" key="4">
    <source>
        <dbReference type="ARBA" id="ARBA00013115"/>
    </source>
</evidence>
<evidence type="ECO:0000256" key="8">
    <source>
        <dbReference type="ARBA" id="ARBA00022825"/>
    </source>
</evidence>
<dbReference type="PANTHER" id="PTHR36175">
    <property type="entry name" value="CYANOPHYCINASE"/>
    <property type="match status" value="1"/>
</dbReference>
<comment type="function">
    <text evidence="2">Exopeptidase that catalyzes the hydrolytic cleavage of multi-L-arginyl-poly-L-aspartic acid (cyanophycin; a water-insoluble reserve polymer) into aspartate-arginine dipeptides.</text>
</comment>
<gene>
    <name evidence="9" type="ORF">QE380_000916</name>
</gene>
<keyword evidence="10" id="KW-1185">Reference proteome</keyword>
<dbReference type="PANTHER" id="PTHR36175:SF1">
    <property type="entry name" value="CYANOPHYCINASE"/>
    <property type="match status" value="1"/>
</dbReference>
<comment type="similarity">
    <text evidence="3">Belongs to the peptidase S51 family.</text>
</comment>
<keyword evidence="7" id="KW-0378">Hydrolase</keyword>
<keyword evidence="6" id="KW-0645">Protease</keyword>
<dbReference type="Gene3D" id="3.40.50.880">
    <property type="match status" value="2"/>
</dbReference>
<reference evidence="9 10" key="1">
    <citation type="submission" date="2023-07" db="EMBL/GenBank/DDBJ databases">
        <title>Functional and genomic diversity of the sorghum phyllosphere microbiome.</title>
        <authorList>
            <person name="Shade A."/>
        </authorList>
    </citation>
    <scope>NUCLEOTIDE SEQUENCE [LARGE SCALE GENOMIC DNA]</scope>
    <source>
        <strain evidence="9 10">SORGH_AS_0887</strain>
    </source>
</reference>
<dbReference type="InterPro" id="IPR011811">
    <property type="entry name" value="Peptidase_S51_cyanophycinase"/>
</dbReference>
<comment type="caution">
    <text evidence="9">The sequence shown here is derived from an EMBL/GenBank/DDBJ whole genome shotgun (WGS) entry which is preliminary data.</text>
</comment>
<evidence type="ECO:0000256" key="1">
    <source>
        <dbReference type="ARBA" id="ARBA00001092"/>
    </source>
</evidence>